<dbReference type="RefSeq" id="WP_280736335.1">
    <property type="nucleotide sequence ID" value="NZ_CP120369.1"/>
</dbReference>
<evidence type="ECO:0000313" key="1">
    <source>
        <dbReference type="EMBL" id="WEX85425.1"/>
    </source>
</evidence>
<protein>
    <submittedName>
        <fullName evidence="1">Uncharacterized protein</fullName>
    </submittedName>
</protein>
<dbReference type="EMBL" id="CP120372">
    <property type="protein sequence ID" value="WEX85425.1"/>
    <property type="molecule type" value="Genomic_DNA"/>
</dbReference>
<reference evidence="1 2" key="1">
    <citation type="submission" date="2023-03" db="EMBL/GenBank/DDBJ databases">
        <authorList>
            <person name="Kaur S."/>
            <person name="Espinosa-Saiz D."/>
            <person name="Velazquez E."/>
            <person name="Menendez E."/>
            <person name="diCenzo G.C."/>
        </authorList>
    </citation>
    <scope>NUCLEOTIDE SEQUENCE [LARGE SCALE GENOMIC DNA]</scope>
    <source>
        <strain evidence="1 2">LMG 27395</strain>
        <plasmid evidence="1 2">unnamed</plasmid>
    </source>
</reference>
<keyword evidence="2" id="KW-1185">Reference proteome</keyword>
<sequence>MSYWCDPNEFEFEKEIDVDVEFEFESDVDIDFYKDVDVNVDYWVDVNIDGNEATFAIDVEAIGKDTSTELDLVVLVIEDELSSITAVGHSAVA</sequence>
<gene>
    <name evidence="1" type="ORF">PYH38_006392</name>
</gene>
<name>A0ABY8D3G5_9HYPH</name>
<dbReference type="Proteomes" id="UP001235547">
    <property type="component" value="Plasmid unnamed"/>
</dbReference>
<organism evidence="1 2">
    <name type="scientific">Sinorhizobium numidicum</name>
    <dbReference type="NCBI Taxonomy" id="680248"/>
    <lineage>
        <taxon>Bacteria</taxon>
        <taxon>Pseudomonadati</taxon>
        <taxon>Pseudomonadota</taxon>
        <taxon>Alphaproteobacteria</taxon>
        <taxon>Hyphomicrobiales</taxon>
        <taxon>Rhizobiaceae</taxon>
        <taxon>Sinorhizobium/Ensifer group</taxon>
        <taxon>Sinorhizobium</taxon>
    </lineage>
</organism>
<evidence type="ECO:0000313" key="2">
    <source>
        <dbReference type="Proteomes" id="UP001235547"/>
    </source>
</evidence>
<accession>A0ABY8D3G5</accession>
<proteinExistence type="predicted"/>
<keyword evidence="1" id="KW-0614">Plasmid</keyword>
<geneLocation type="plasmid" evidence="1 2">
    <name>unnamed</name>
</geneLocation>